<dbReference type="EMBL" id="LVZM01006810">
    <property type="protein sequence ID" value="OUC46432.1"/>
    <property type="molecule type" value="Genomic_DNA"/>
</dbReference>
<comment type="caution">
    <text evidence="2">The sequence shown here is derived from an EMBL/GenBank/DDBJ whole genome shotgun (WGS) entry which is preliminary data.</text>
</comment>
<dbReference type="InterPro" id="IPR003609">
    <property type="entry name" value="Pan_app"/>
</dbReference>
<reference evidence="2 3" key="1">
    <citation type="submission" date="2015-04" db="EMBL/GenBank/DDBJ databases">
        <title>Draft genome of the roundworm Trichinella nativa.</title>
        <authorList>
            <person name="Mitreva M."/>
        </authorList>
    </citation>
    <scope>NUCLEOTIDE SEQUENCE [LARGE SCALE GENOMIC DNA]</scope>
    <source>
        <strain evidence="2 3">ISS45</strain>
    </source>
</reference>
<evidence type="ECO:0000313" key="3">
    <source>
        <dbReference type="Proteomes" id="UP000243006"/>
    </source>
</evidence>
<organism evidence="2 3">
    <name type="scientific">Trichinella nativa</name>
    <dbReference type="NCBI Taxonomy" id="6335"/>
    <lineage>
        <taxon>Eukaryota</taxon>
        <taxon>Metazoa</taxon>
        <taxon>Ecdysozoa</taxon>
        <taxon>Nematoda</taxon>
        <taxon>Enoplea</taxon>
        <taxon>Dorylaimia</taxon>
        <taxon>Trichinellida</taxon>
        <taxon>Trichinellidae</taxon>
        <taxon>Trichinella</taxon>
    </lineage>
</organism>
<sequence length="110" mass="12601">MLCLLESKPLDNHSEVLSSMLTTTVGECIAKCNEANNPCNSVYYIHNAMDERNVCYHLIYKIQAGSDLTKNNEKFLYYIQKCDLGKNQDSIFAELLMCKYGMITDELLPY</sequence>
<dbReference type="PROSITE" id="PS50948">
    <property type="entry name" value="PAN"/>
    <property type="match status" value="1"/>
</dbReference>
<name>A0A1Y3EMP1_9BILA</name>
<dbReference type="AlphaFoldDB" id="A0A1Y3EMP1"/>
<gene>
    <name evidence="2" type="ORF">D917_00163</name>
</gene>
<feature type="domain" description="Apple" evidence="1">
    <location>
        <begin position="3"/>
        <end position="82"/>
    </location>
</feature>
<proteinExistence type="predicted"/>
<dbReference type="SUPFAM" id="SSF57414">
    <property type="entry name" value="Hairpin loop containing domain-like"/>
    <property type="match status" value="1"/>
</dbReference>
<evidence type="ECO:0000259" key="1">
    <source>
        <dbReference type="PROSITE" id="PS50948"/>
    </source>
</evidence>
<protein>
    <submittedName>
        <fullName evidence="2">PAN domain protein</fullName>
    </submittedName>
</protein>
<evidence type="ECO:0000313" key="2">
    <source>
        <dbReference type="EMBL" id="OUC46432.1"/>
    </source>
</evidence>
<accession>A0A1Y3EMP1</accession>
<dbReference type="Pfam" id="PF00024">
    <property type="entry name" value="PAN_1"/>
    <property type="match status" value="1"/>
</dbReference>
<dbReference type="Proteomes" id="UP000243006">
    <property type="component" value="Unassembled WGS sequence"/>
</dbReference>